<evidence type="ECO:0000313" key="3">
    <source>
        <dbReference type="Proteomes" id="UP000634004"/>
    </source>
</evidence>
<dbReference type="AlphaFoldDB" id="A0A8J3CV95"/>
<keyword evidence="1" id="KW-0812">Transmembrane</keyword>
<sequence>MLVKGMIAGFVGTAVMSAMMVLKSMMGIVPELDPVAMLAGMFGGPMALGWVMHFVIGTVAWGGGYALLYKILPSDSSVIKGITFALAAWMVMMIVVMPMAGKGSFGMEIGIIAPIMTMMLHVIFGAVMGLTFSKQISKTMPA</sequence>
<keyword evidence="1" id="KW-0472">Membrane</keyword>
<dbReference type="EMBL" id="BMZH01000023">
    <property type="protein sequence ID" value="GHB05048.1"/>
    <property type="molecule type" value="Genomic_DNA"/>
</dbReference>
<proteinExistence type="predicted"/>
<comment type="caution">
    <text evidence="2">The sequence shown here is derived from an EMBL/GenBank/DDBJ whole genome shotgun (WGS) entry which is preliminary data.</text>
</comment>
<keyword evidence="3" id="KW-1185">Reference proteome</keyword>
<accession>A0A8J3CV95</accession>
<reference evidence="2" key="2">
    <citation type="submission" date="2020-09" db="EMBL/GenBank/DDBJ databases">
        <authorList>
            <person name="Sun Q."/>
            <person name="Kim S."/>
        </authorList>
    </citation>
    <scope>NUCLEOTIDE SEQUENCE</scope>
    <source>
        <strain evidence="2">KCTC 32513</strain>
    </source>
</reference>
<dbReference type="InterPro" id="IPR046739">
    <property type="entry name" value="DUF6789"/>
</dbReference>
<evidence type="ECO:0000256" key="1">
    <source>
        <dbReference type="SAM" id="Phobius"/>
    </source>
</evidence>
<dbReference type="Proteomes" id="UP000634004">
    <property type="component" value="Unassembled WGS sequence"/>
</dbReference>
<feature type="transmembrane region" description="Helical" evidence="1">
    <location>
        <begin position="111"/>
        <end position="132"/>
    </location>
</feature>
<evidence type="ECO:0008006" key="4">
    <source>
        <dbReference type="Google" id="ProtNLM"/>
    </source>
</evidence>
<name>A0A8J3CV95_9PROT</name>
<organism evidence="2 3">
    <name type="scientific">Algimonas arctica</name>
    <dbReference type="NCBI Taxonomy" id="1479486"/>
    <lineage>
        <taxon>Bacteria</taxon>
        <taxon>Pseudomonadati</taxon>
        <taxon>Pseudomonadota</taxon>
        <taxon>Alphaproteobacteria</taxon>
        <taxon>Maricaulales</taxon>
        <taxon>Robiginitomaculaceae</taxon>
        <taxon>Algimonas</taxon>
    </lineage>
</organism>
<feature type="transmembrane region" description="Helical" evidence="1">
    <location>
        <begin position="48"/>
        <end position="69"/>
    </location>
</feature>
<dbReference type="Pfam" id="PF20587">
    <property type="entry name" value="DUF6789"/>
    <property type="match status" value="1"/>
</dbReference>
<protein>
    <recommendedName>
        <fullName evidence="4">DUF1440 domain-containing protein</fullName>
    </recommendedName>
</protein>
<gene>
    <name evidence="2" type="ORF">GCM10009069_29490</name>
</gene>
<dbReference type="RefSeq" id="WP_233354198.1">
    <property type="nucleotide sequence ID" value="NZ_BMZH01000023.1"/>
</dbReference>
<keyword evidence="1" id="KW-1133">Transmembrane helix</keyword>
<feature type="transmembrane region" description="Helical" evidence="1">
    <location>
        <begin position="81"/>
        <end position="99"/>
    </location>
</feature>
<feature type="transmembrane region" description="Helical" evidence="1">
    <location>
        <begin position="7"/>
        <end position="28"/>
    </location>
</feature>
<reference evidence="2" key="1">
    <citation type="journal article" date="2014" name="Int. J. Syst. Evol. Microbiol.">
        <title>Complete genome sequence of Corynebacterium casei LMG S-19264T (=DSM 44701T), isolated from a smear-ripened cheese.</title>
        <authorList>
            <consortium name="US DOE Joint Genome Institute (JGI-PGF)"/>
            <person name="Walter F."/>
            <person name="Albersmeier A."/>
            <person name="Kalinowski J."/>
            <person name="Ruckert C."/>
        </authorList>
    </citation>
    <scope>NUCLEOTIDE SEQUENCE</scope>
    <source>
        <strain evidence="2">KCTC 32513</strain>
    </source>
</reference>
<evidence type="ECO:0000313" key="2">
    <source>
        <dbReference type="EMBL" id="GHB05048.1"/>
    </source>
</evidence>